<evidence type="ECO:0000256" key="2">
    <source>
        <dbReference type="ARBA" id="ARBA00004138"/>
    </source>
</evidence>
<sequence length="187" mass="21648">MLEPDLLNPNDVLAHLNALGFRDVTSQQLQDFLHDLKKLIKYEQKHLKRRCGECNSEKLTGDDSACYCSSTDSDDTCKKSINQDYTSSIATDRSSISNSTQENERLTYSSKSFKKDNIPKVTSSFIRPRNLPSHGDTSYKHRKHLDPVSLYHHYKELWKRNKIPGQTNHPQLRWNIRNKMLGPEAEQ</sequence>
<evidence type="ECO:0000313" key="9">
    <source>
        <dbReference type="EMBL" id="KAK6636128.1"/>
    </source>
</evidence>
<dbReference type="AlphaFoldDB" id="A0AAN8P392"/>
<name>A0AAN8P392_POLSC</name>
<evidence type="ECO:0000256" key="5">
    <source>
        <dbReference type="ARBA" id="ARBA00022794"/>
    </source>
</evidence>
<gene>
    <name evidence="9" type="ORF">RUM43_009780</name>
</gene>
<dbReference type="InterPro" id="IPR027918">
    <property type="entry name" value="HYLS1_C_dom"/>
</dbReference>
<keyword evidence="7" id="KW-0966">Cell projection</keyword>
<evidence type="ECO:0000256" key="1">
    <source>
        <dbReference type="ARBA" id="ARBA00004114"/>
    </source>
</evidence>
<dbReference type="Pfam" id="PF15311">
    <property type="entry name" value="HYLS1_C"/>
    <property type="match status" value="1"/>
</dbReference>
<accession>A0AAN8P392</accession>
<dbReference type="GO" id="GO:0060271">
    <property type="term" value="P:cilium assembly"/>
    <property type="evidence" value="ECO:0007669"/>
    <property type="project" value="TreeGrafter"/>
</dbReference>
<feature type="domain" description="Centriolar and ciliogenesis-associated protein HYLS1 C-terminal" evidence="8">
    <location>
        <begin position="137"/>
        <end position="182"/>
    </location>
</feature>
<keyword evidence="6" id="KW-0206">Cytoskeleton</keyword>
<comment type="similarity">
    <text evidence="3">Belongs to the HYLS1 family.</text>
</comment>
<evidence type="ECO:0000313" key="10">
    <source>
        <dbReference type="Proteomes" id="UP001372834"/>
    </source>
</evidence>
<dbReference type="PANTHER" id="PTHR34174">
    <property type="entry name" value="HYDROLETHALUS SYNDROME PROTEIN 1"/>
    <property type="match status" value="1"/>
</dbReference>
<dbReference type="Proteomes" id="UP001372834">
    <property type="component" value="Unassembled WGS sequence"/>
</dbReference>
<evidence type="ECO:0000256" key="6">
    <source>
        <dbReference type="ARBA" id="ARBA00023212"/>
    </source>
</evidence>
<keyword evidence="5" id="KW-0970">Cilium biogenesis/degradation</keyword>
<comment type="subcellular location">
    <subcellularLocation>
        <location evidence="2">Cell projection</location>
        <location evidence="2">Cilium</location>
    </subcellularLocation>
    <subcellularLocation>
        <location evidence="1">Cytoplasm</location>
        <location evidence="1">Cytoskeleton</location>
        <location evidence="1">Microtubule organizing center</location>
        <location evidence="1">Centrosome</location>
        <location evidence="1">Centriole</location>
    </subcellularLocation>
</comment>
<organism evidence="9 10">
    <name type="scientific">Polyplax serrata</name>
    <name type="common">Common mouse louse</name>
    <dbReference type="NCBI Taxonomy" id="468196"/>
    <lineage>
        <taxon>Eukaryota</taxon>
        <taxon>Metazoa</taxon>
        <taxon>Ecdysozoa</taxon>
        <taxon>Arthropoda</taxon>
        <taxon>Hexapoda</taxon>
        <taxon>Insecta</taxon>
        <taxon>Pterygota</taxon>
        <taxon>Neoptera</taxon>
        <taxon>Paraneoptera</taxon>
        <taxon>Psocodea</taxon>
        <taxon>Troctomorpha</taxon>
        <taxon>Phthiraptera</taxon>
        <taxon>Anoplura</taxon>
        <taxon>Polyplacidae</taxon>
        <taxon>Polyplax</taxon>
    </lineage>
</organism>
<comment type="caution">
    <text evidence="9">The sequence shown here is derived from an EMBL/GenBank/DDBJ whole genome shotgun (WGS) entry which is preliminary data.</text>
</comment>
<protein>
    <recommendedName>
        <fullName evidence="8">Centriolar and ciliogenesis-associated protein HYLS1 C-terminal domain-containing protein</fullName>
    </recommendedName>
</protein>
<reference evidence="9 10" key="1">
    <citation type="submission" date="2023-10" db="EMBL/GenBank/DDBJ databases">
        <title>Genomes of two closely related lineages of the louse Polyplax serrata with different host specificities.</title>
        <authorList>
            <person name="Martinu J."/>
            <person name="Tarabai H."/>
            <person name="Stefka J."/>
            <person name="Hypsa V."/>
        </authorList>
    </citation>
    <scope>NUCLEOTIDE SEQUENCE [LARGE SCALE GENOMIC DNA]</scope>
    <source>
        <strain evidence="9">HR10_N</strain>
    </source>
</reference>
<evidence type="ECO:0000259" key="8">
    <source>
        <dbReference type="Pfam" id="PF15311"/>
    </source>
</evidence>
<evidence type="ECO:0000256" key="3">
    <source>
        <dbReference type="ARBA" id="ARBA00010091"/>
    </source>
</evidence>
<dbReference type="GO" id="GO:0097730">
    <property type="term" value="C:non-motile cilium"/>
    <property type="evidence" value="ECO:0007669"/>
    <property type="project" value="TreeGrafter"/>
</dbReference>
<keyword evidence="4" id="KW-0963">Cytoplasm</keyword>
<proteinExistence type="inferred from homology"/>
<evidence type="ECO:0000256" key="4">
    <source>
        <dbReference type="ARBA" id="ARBA00022490"/>
    </source>
</evidence>
<dbReference type="PANTHER" id="PTHR34174:SF1">
    <property type="entry name" value="CENTRIOLAR AND CILIOGENESIS-ASSOCIATED PROTEIN HYLS1"/>
    <property type="match status" value="1"/>
</dbReference>
<evidence type="ECO:0000256" key="7">
    <source>
        <dbReference type="ARBA" id="ARBA00023273"/>
    </source>
</evidence>
<dbReference type="EMBL" id="JAWJWE010000004">
    <property type="protein sequence ID" value="KAK6636128.1"/>
    <property type="molecule type" value="Genomic_DNA"/>
</dbReference>
<dbReference type="InterPro" id="IPR052319">
    <property type="entry name" value="Centriolar_ciliogenesis_assoc"/>
</dbReference>
<dbReference type="GO" id="GO:0005814">
    <property type="term" value="C:centriole"/>
    <property type="evidence" value="ECO:0007669"/>
    <property type="project" value="UniProtKB-SubCell"/>
</dbReference>